<dbReference type="EMBL" id="FOMX01000002">
    <property type="protein sequence ID" value="SFD49393.1"/>
    <property type="molecule type" value="Genomic_DNA"/>
</dbReference>
<gene>
    <name evidence="2" type="ORF">SAMN02745121_00237</name>
</gene>
<feature type="compositionally biased region" description="Low complexity" evidence="1">
    <location>
        <begin position="69"/>
        <end position="80"/>
    </location>
</feature>
<sequence>MGPGAADGAAGAPPLRPLPLLVKGTGPKIYVLDDPLCIPGEEEPGCEASESSSGTDGPTSGAPTGEDGSASATSTTQDSAPDGALPPGFGAEDGCGCRHDGSPGAGLLVLARLAWRRRRRT</sequence>
<dbReference type="Proteomes" id="UP000199400">
    <property type="component" value="Unassembled WGS sequence"/>
</dbReference>
<evidence type="ECO:0000313" key="3">
    <source>
        <dbReference type="Proteomes" id="UP000199400"/>
    </source>
</evidence>
<accession>A0A1I1SZL6</accession>
<evidence type="ECO:0000313" key="2">
    <source>
        <dbReference type="EMBL" id="SFD49393.1"/>
    </source>
</evidence>
<feature type="compositionally biased region" description="Low complexity" evidence="1">
    <location>
        <begin position="1"/>
        <end position="21"/>
    </location>
</feature>
<protein>
    <submittedName>
        <fullName evidence="2">MYXO-CTERM domain-containing protein</fullName>
    </submittedName>
</protein>
<dbReference type="AlphaFoldDB" id="A0A1I1SZL6"/>
<keyword evidence="3" id="KW-1185">Reference proteome</keyword>
<evidence type="ECO:0000256" key="1">
    <source>
        <dbReference type="SAM" id="MobiDB-lite"/>
    </source>
</evidence>
<feature type="compositionally biased region" description="Polar residues" evidence="1">
    <location>
        <begin position="49"/>
        <end position="62"/>
    </location>
</feature>
<proteinExistence type="predicted"/>
<dbReference type="RefSeq" id="WP_096333325.1">
    <property type="nucleotide sequence ID" value="NZ_FOMX01000002.1"/>
</dbReference>
<name>A0A1I1SZL6_9BACT</name>
<dbReference type="NCBIfam" id="TIGR03901">
    <property type="entry name" value="MYXO-CTERM"/>
    <property type="match status" value="1"/>
</dbReference>
<organism evidence="2 3">
    <name type="scientific">Nannocystis exedens</name>
    <dbReference type="NCBI Taxonomy" id="54"/>
    <lineage>
        <taxon>Bacteria</taxon>
        <taxon>Pseudomonadati</taxon>
        <taxon>Myxococcota</taxon>
        <taxon>Polyangia</taxon>
        <taxon>Nannocystales</taxon>
        <taxon>Nannocystaceae</taxon>
        <taxon>Nannocystis</taxon>
    </lineage>
</organism>
<reference evidence="3" key="1">
    <citation type="submission" date="2016-10" db="EMBL/GenBank/DDBJ databases">
        <authorList>
            <person name="Varghese N."/>
            <person name="Submissions S."/>
        </authorList>
    </citation>
    <scope>NUCLEOTIDE SEQUENCE [LARGE SCALE GENOMIC DNA]</scope>
    <source>
        <strain evidence="3">ATCC 25963</strain>
    </source>
</reference>
<dbReference type="InterPro" id="IPR024038">
    <property type="entry name" value="MYXO-CTERM"/>
</dbReference>
<feature type="region of interest" description="Disordered" evidence="1">
    <location>
        <begin position="1"/>
        <end position="104"/>
    </location>
</feature>